<name>A0A1R1YNJ4_9FUNG</name>
<evidence type="ECO:0000256" key="2">
    <source>
        <dbReference type="ARBA" id="ARBA00022517"/>
    </source>
</evidence>
<feature type="compositionally biased region" description="Basic residues" evidence="9">
    <location>
        <begin position="42"/>
        <end position="56"/>
    </location>
</feature>
<dbReference type="PROSITE" id="PS50082">
    <property type="entry name" value="WD_REPEATS_2"/>
    <property type="match status" value="1"/>
</dbReference>
<keyword evidence="12" id="KW-1185">Reference proteome</keyword>
<dbReference type="InterPro" id="IPR053826">
    <property type="entry name" value="WDR75"/>
</dbReference>
<dbReference type="Pfam" id="PF23869">
    <property type="entry name" value="Beta-prop_WDR75_1st"/>
    <property type="match status" value="1"/>
</dbReference>
<proteinExistence type="predicted"/>
<feature type="repeat" description="WD" evidence="8">
    <location>
        <begin position="396"/>
        <end position="428"/>
    </location>
</feature>
<keyword evidence="6" id="KW-0804">Transcription</keyword>
<feature type="compositionally biased region" description="Basic and acidic residues" evidence="9">
    <location>
        <begin position="103"/>
        <end position="114"/>
    </location>
</feature>
<dbReference type="PANTHER" id="PTHR44215">
    <property type="entry name" value="WD REPEAT-CONTAINING PROTEIN 75"/>
    <property type="match status" value="1"/>
</dbReference>
<feature type="domain" description="WD repeat-containing protein 75 second beta-propeller" evidence="10">
    <location>
        <begin position="494"/>
        <end position="736"/>
    </location>
</feature>
<gene>
    <name evidence="11" type="ORF">AYI69_g2121</name>
</gene>
<evidence type="ECO:0000313" key="11">
    <source>
        <dbReference type="EMBL" id="OMJ28405.1"/>
    </source>
</evidence>
<dbReference type="InterPro" id="IPR011044">
    <property type="entry name" value="Quino_amine_DH_bsu"/>
</dbReference>
<evidence type="ECO:0000256" key="9">
    <source>
        <dbReference type="SAM" id="MobiDB-lite"/>
    </source>
</evidence>
<feature type="region of interest" description="Disordered" evidence="9">
    <location>
        <begin position="1"/>
        <end position="135"/>
    </location>
</feature>
<dbReference type="SUPFAM" id="SSF101908">
    <property type="entry name" value="Putative isomerase YbhE"/>
    <property type="match status" value="1"/>
</dbReference>
<evidence type="ECO:0000256" key="6">
    <source>
        <dbReference type="ARBA" id="ARBA00023163"/>
    </source>
</evidence>
<evidence type="ECO:0000256" key="7">
    <source>
        <dbReference type="ARBA" id="ARBA00023242"/>
    </source>
</evidence>
<evidence type="ECO:0000256" key="5">
    <source>
        <dbReference type="ARBA" id="ARBA00022737"/>
    </source>
</evidence>
<dbReference type="Pfam" id="PF23769">
    <property type="entry name" value="Beta-prop_WDR75_2nd"/>
    <property type="match status" value="1"/>
</dbReference>
<dbReference type="GO" id="GO:0032040">
    <property type="term" value="C:small-subunit processome"/>
    <property type="evidence" value="ECO:0007669"/>
    <property type="project" value="InterPro"/>
</dbReference>
<feature type="compositionally biased region" description="Polar residues" evidence="9">
    <location>
        <begin position="1012"/>
        <end position="1027"/>
    </location>
</feature>
<dbReference type="OrthoDB" id="4096at2759"/>
<dbReference type="Proteomes" id="UP000187429">
    <property type="component" value="Unassembled WGS sequence"/>
</dbReference>
<dbReference type="GO" id="GO:0003723">
    <property type="term" value="F:RNA binding"/>
    <property type="evidence" value="ECO:0007669"/>
    <property type="project" value="InterPro"/>
</dbReference>
<comment type="caution">
    <text evidence="11">The sequence shown here is derived from an EMBL/GenBank/DDBJ whole genome shotgun (WGS) entry which is preliminary data.</text>
</comment>
<dbReference type="GO" id="GO:0006364">
    <property type="term" value="P:rRNA processing"/>
    <property type="evidence" value="ECO:0007669"/>
    <property type="project" value="UniProtKB-KW"/>
</dbReference>
<keyword evidence="5" id="KW-0677">Repeat</keyword>
<dbReference type="InterPro" id="IPR057644">
    <property type="entry name" value="Beta-prop_WDR75_2nd"/>
</dbReference>
<comment type="subcellular location">
    <subcellularLocation>
        <location evidence="1">Nucleus</location>
        <location evidence="1">Nucleolus</location>
    </subcellularLocation>
</comment>
<feature type="compositionally biased region" description="Polar residues" evidence="9">
    <location>
        <begin position="980"/>
        <end position="992"/>
    </location>
</feature>
<keyword evidence="2" id="KW-0690">Ribosome biogenesis</keyword>
<dbReference type="EMBL" id="LSSM01000605">
    <property type="protein sequence ID" value="OMJ28405.1"/>
    <property type="molecule type" value="Genomic_DNA"/>
</dbReference>
<feature type="compositionally biased region" description="Polar residues" evidence="9">
    <location>
        <begin position="60"/>
        <end position="85"/>
    </location>
</feature>
<dbReference type="SUPFAM" id="SSF50969">
    <property type="entry name" value="YVTN repeat-like/Quinoprotein amine dehydrogenase"/>
    <property type="match status" value="1"/>
</dbReference>
<dbReference type="GO" id="GO:0045943">
    <property type="term" value="P:positive regulation of transcription by RNA polymerase I"/>
    <property type="evidence" value="ECO:0007669"/>
    <property type="project" value="InterPro"/>
</dbReference>
<feature type="region of interest" description="Disordered" evidence="9">
    <location>
        <begin position="980"/>
        <end position="1027"/>
    </location>
</feature>
<keyword evidence="7" id="KW-0539">Nucleus</keyword>
<dbReference type="SMART" id="SM00320">
    <property type="entry name" value="WD40"/>
    <property type="match status" value="3"/>
</dbReference>
<dbReference type="InterPro" id="IPR001680">
    <property type="entry name" value="WD40_rpt"/>
</dbReference>
<evidence type="ECO:0000259" key="10">
    <source>
        <dbReference type="Pfam" id="PF23769"/>
    </source>
</evidence>
<dbReference type="Gene3D" id="2.130.10.10">
    <property type="entry name" value="YVTN repeat-like/Quinoprotein amine dehydrogenase"/>
    <property type="match status" value="2"/>
</dbReference>
<accession>A0A1R1YNJ4</accession>
<dbReference type="GO" id="GO:2000234">
    <property type="term" value="P:positive regulation of rRNA processing"/>
    <property type="evidence" value="ECO:0007669"/>
    <property type="project" value="TreeGrafter"/>
</dbReference>
<evidence type="ECO:0000256" key="8">
    <source>
        <dbReference type="PROSITE-ProRule" id="PRU00221"/>
    </source>
</evidence>
<evidence type="ECO:0000313" key="12">
    <source>
        <dbReference type="Proteomes" id="UP000187429"/>
    </source>
</evidence>
<keyword evidence="4 8" id="KW-0853">WD repeat</keyword>
<dbReference type="PANTHER" id="PTHR44215:SF1">
    <property type="entry name" value="WD REPEAT-CONTAINING PROTEIN 75"/>
    <property type="match status" value="1"/>
</dbReference>
<sequence length="1054" mass="117540">MANLSNSKIEDPSGKTAGSIGALSEAPKNNFDPNEPITPGKFKPRRKTLVKKKRTPKPTPQNGLLSGIPSTPIQNSINHSTNNSQTDTPTKSTPSRKKKSVKTPKERFLTERRKTSSFGKSKLKTSADENPDASQTVSNYKIDRFDFQSLVNDLNQISNKSVTYPVADIDEKLSKDGMFFSSDNKYFYTHTSKCIRMYRVDNSELVGKISYSSRLDYELISAIYTRDPNSGRFVIVAVFSNKKILIYDAKLLTFIHEHSLDHSPSCVASSINEDYFFYSFFSPNNDSTSYHVSKVSIFESFSKIAEVEVAQLPKKVTQFDYSCDGAYLFMLSDSSLYFLEIYDSSLKVEGPVLTKLTKFKPSSVDPKIVIGCDTIGRILIINNIIGPKRRIATSALHWHTNPVGGIDLSSDGEFIISGGSESVLVFWQPERNIKSFLPRLSGPIIGVSISKDDKYIGITLDNNAVFIIDFDRKKIISSSIRLQKTNISSYFEVHPKKPFILMPSIPGMLQTFDLTNDKHISNLEVTSFNFISYGSDLAFPVITKSLYSEDARWLVTVDAKKTRKNLSTFLKFWQFNHSGQHYTLNTKISFPHLNNIVVDAAIYSNISNGTYAMCVTCDDELIKFWECIKTDGRLHWIMKLPSLRILNKNQDSISKVSFSHDGSTLVVSTLKQQILLVDVASSRQISDTILVPVKDKSRLLSCTFFGENSEHILQITENKISFVNSISSELDFYLNIPDSFKITNTATCKNKFAIFSSAKYFQNAVLNPTDFLDMVAVDIYGGDSLSRISGEASNSTSNNSDEEKLSISFIIVFSLNNQVSIESIIPVDNVSKYEKITGISFVSIKSSNDSLVMVGSDGDYKIITIDPREAESTLNSESSGIDKPDGVLVPTVVDNDEPVELFNSIFSNAQKSEGSDMDLDENQANYESALVDYNNNFVDNSRDFSNQFKAFQFVPSHQLPTANSIFESLFLSFVGGLKESNPNEQKSSVSNAESDEMEVEDPSAIKSHLQDDNSSAEKQQSISSTSDDINMAKVNAIVKSSKNGFKALEQMFSF</sequence>
<keyword evidence="3" id="KW-0698">rRNA processing</keyword>
<organism evidence="11 12">
    <name type="scientific">Smittium culicis</name>
    <dbReference type="NCBI Taxonomy" id="133412"/>
    <lineage>
        <taxon>Eukaryota</taxon>
        <taxon>Fungi</taxon>
        <taxon>Fungi incertae sedis</taxon>
        <taxon>Zoopagomycota</taxon>
        <taxon>Kickxellomycotina</taxon>
        <taxon>Harpellomycetes</taxon>
        <taxon>Harpellales</taxon>
        <taxon>Legeriomycetaceae</taxon>
        <taxon>Smittium</taxon>
    </lineage>
</organism>
<evidence type="ECO:0000256" key="4">
    <source>
        <dbReference type="ARBA" id="ARBA00022574"/>
    </source>
</evidence>
<dbReference type="InterPro" id="IPR015943">
    <property type="entry name" value="WD40/YVTN_repeat-like_dom_sf"/>
</dbReference>
<protein>
    <submittedName>
        <fullName evidence="11">WD repeat-containing protein 75</fullName>
    </submittedName>
</protein>
<dbReference type="AlphaFoldDB" id="A0A1R1YNJ4"/>
<evidence type="ECO:0000256" key="3">
    <source>
        <dbReference type="ARBA" id="ARBA00022552"/>
    </source>
</evidence>
<reference evidence="12" key="1">
    <citation type="submission" date="2017-01" db="EMBL/GenBank/DDBJ databases">
        <authorList>
            <person name="Wang Y."/>
            <person name="White M."/>
            <person name="Kvist S."/>
            <person name="Moncalvo J.-M."/>
        </authorList>
    </citation>
    <scope>NUCLEOTIDE SEQUENCE [LARGE SCALE GENOMIC DNA]</scope>
    <source>
        <strain evidence="12">ID-206-W2</strain>
    </source>
</reference>
<evidence type="ECO:0000256" key="1">
    <source>
        <dbReference type="ARBA" id="ARBA00004604"/>
    </source>
</evidence>